<comment type="caution">
    <text evidence="7">The sequence shown here is derived from an EMBL/GenBank/DDBJ whole genome shotgun (WGS) entry which is preliminary data.</text>
</comment>
<evidence type="ECO:0000313" key="7">
    <source>
        <dbReference type="EMBL" id="MET4758557.1"/>
    </source>
</evidence>
<dbReference type="InterPro" id="IPR011009">
    <property type="entry name" value="Kinase-like_dom_sf"/>
</dbReference>
<evidence type="ECO:0000256" key="5">
    <source>
        <dbReference type="SAM" id="SignalP"/>
    </source>
</evidence>
<dbReference type="SUPFAM" id="SSF56112">
    <property type="entry name" value="Protein kinase-like (PK-like)"/>
    <property type="match status" value="1"/>
</dbReference>
<gene>
    <name evidence="7" type="ORF">V5J35_003749</name>
</gene>
<feature type="signal peptide" evidence="5">
    <location>
        <begin position="1"/>
        <end position="26"/>
    </location>
</feature>
<dbReference type="PANTHER" id="PTHR44329">
    <property type="entry name" value="SERINE/THREONINE-PROTEIN KINASE TNNI3K-RELATED"/>
    <property type="match status" value="1"/>
</dbReference>
<dbReference type="Proteomes" id="UP001549366">
    <property type="component" value="Unassembled WGS sequence"/>
</dbReference>
<keyword evidence="2" id="KW-0547">Nucleotide-binding</keyword>
<evidence type="ECO:0000256" key="1">
    <source>
        <dbReference type="ARBA" id="ARBA00022679"/>
    </source>
</evidence>
<evidence type="ECO:0000313" key="8">
    <source>
        <dbReference type="Proteomes" id="UP001549366"/>
    </source>
</evidence>
<keyword evidence="4" id="KW-0067">ATP-binding</keyword>
<sequence>MKLLKYLRHHILLSLALLICSLHAQAQKNWEDIFTVYMLDPGGQFIQELDTQIQQMVPMSNLNLKSPRTPLMGHIELTFAGAITDDVDFYTISRPLQGNEQVDMDSSEMYQLVVFKKENIIANGKTKSQYHFSKAGRRWFTQPYSTSLYQDQKYQTLILSQGVLNMLQIDSTWPTVSNGNPHQFMEIIGGVARQADFIKLLKGQPNIIRFHEKSEDILIAIPLLELYDTNLKDYLFSQPYISLTEMLRHMALLARAMEFMHARSVAHGDIALKSLLVRFQPEMHIAFANFERSSKVDAVSGSHALGRKKFTFSNNLHHAPEIRFPAGYPKEWRYTSATLKGDIWSFGFMLAVVLNLYPQTVELVEKLQVNKPFYHYYTNQANGFIYNTEGLKLSLTASPLQQYFNNVELTQKDPTGLIPAIHEQGYKQLIELINSATQFDPERRPSASHIAETLESILKQLQ</sequence>
<feature type="domain" description="Protein kinase" evidence="6">
    <location>
        <begin position="115"/>
        <end position="458"/>
    </location>
</feature>
<keyword evidence="7" id="KW-0723">Serine/threonine-protein kinase</keyword>
<protein>
    <submittedName>
        <fullName evidence="7">Serine/threonine protein kinase</fullName>
    </submittedName>
</protein>
<organism evidence="7 8">
    <name type="scientific">Endozoicomonas lisbonensis</name>
    <dbReference type="NCBI Taxonomy" id="3120522"/>
    <lineage>
        <taxon>Bacteria</taxon>
        <taxon>Pseudomonadati</taxon>
        <taxon>Pseudomonadota</taxon>
        <taxon>Gammaproteobacteria</taxon>
        <taxon>Oceanospirillales</taxon>
        <taxon>Endozoicomonadaceae</taxon>
        <taxon>Endozoicomonas</taxon>
    </lineage>
</organism>
<dbReference type="GO" id="GO:0004674">
    <property type="term" value="F:protein serine/threonine kinase activity"/>
    <property type="evidence" value="ECO:0007669"/>
    <property type="project" value="UniProtKB-KW"/>
</dbReference>
<dbReference type="SMART" id="SM00220">
    <property type="entry name" value="S_TKc"/>
    <property type="match status" value="1"/>
</dbReference>
<dbReference type="PROSITE" id="PS50011">
    <property type="entry name" value="PROTEIN_KINASE_DOM"/>
    <property type="match status" value="1"/>
</dbReference>
<keyword evidence="1" id="KW-0808">Transferase</keyword>
<keyword evidence="5" id="KW-0732">Signal</keyword>
<dbReference type="RefSeq" id="WP_354008629.1">
    <property type="nucleotide sequence ID" value="NZ_JBEWTA010000001.1"/>
</dbReference>
<dbReference type="Gene3D" id="1.10.510.10">
    <property type="entry name" value="Transferase(Phosphotransferase) domain 1"/>
    <property type="match status" value="1"/>
</dbReference>
<evidence type="ECO:0000256" key="3">
    <source>
        <dbReference type="ARBA" id="ARBA00022777"/>
    </source>
</evidence>
<dbReference type="InterPro" id="IPR000719">
    <property type="entry name" value="Prot_kinase_dom"/>
</dbReference>
<proteinExistence type="predicted"/>
<keyword evidence="3 7" id="KW-0418">Kinase</keyword>
<dbReference type="InterPro" id="IPR051681">
    <property type="entry name" value="Ser/Thr_Kinases-Pseudokinases"/>
</dbReference>
<evidence type="ECO:0000256" key="4">
    <source>
        <dbReference type="ARBA" id="ARBA00022840"/>
    </source>
</evidence>
<accession>A0ABV2SLA2</accession>
<name>A0ABV2SLA2_9GAMM</name>
<reference evidence="7 8" key="1">
    <citation type="submission" date="2024-06" db="EMBL/GenBank/DDBJ databases">
        <title>Genomic Encyclopedia of Type Strains, Phase V (KMG-V): Genome sequencing to study the core and pangenomes of soil and plant-associated prokaryotes.</title>
        <authorList>
            <person name="Whitman W."/>
        </authorList>
    </citation>
    <scope>NUCLEOTIDE SEQUENCE [LARGE SCALE GENOMIC DNA]</scope>
    <source>
        <strain evidence="7 8">NE40</strain>
    </source>
</reference>
<feature type="chain" id="PRO_5047418811" evidence="5">
    <location>
        <begin position="27"/>
        <end position="462"/>
    </location>
</feature>
<dbReference type="PANTHER" id="PTHR44329:SF288">
    <property type="entry name" value="MITOGEN-ACTIVATED PROTEIN KINASE KINASE KINASE 20"/>
    <property type="match status" value="1"/>
</dbReference>
<keyword evidence="8" id="KW-1185">Reference proteome</keyword>
<evidence type="ECO:0000256" key="2">
    <source>
        <dbReference type="ARBA" id="ARBA00022741"/>
    </source>
</evidence>
<evidence type="ECO:0000259" key="6">
    <source>
        <dbReference type="PROSITE" id="PS50011"/>
    </source>
</evidence>
<dbReference type="EMBL" id="JBEWTB010000002">
    <property type="protein sequence ID" value="MET4758557.1"/>
    <property type="molecule type" value="Genomic_DNA"/>
</dbReference>
<dbReference type="Pfam" id="PF00069">
    <property type="entry name" value="Pkinase"/>
    <property type="match status" value="1"/>
</dbReference>